<dbReference type="Pfam" id="PF18096">
    <property type="entry name" value="Thump_like"/>
    <property type="match status" value="1"/>
</dbReference>
<organism evidence="3 4">
    <name type="scientific">Bifidobacterium primatium</name>
    <dbReference type="NCBI Taxonomy" id="2045438"/>
    <lineage>
        <taxon>Bacteria</taxon>
        <taxon>Bacillati</taxon>
        <taxon>Actinomycetota</taxon>
        <taxon>Actinomycetes</taxon>
        <taxon>Bifidobacteriales</taxon>
        <taxon>Bifidobacteriaceae</taxon>
        <taxon>Bifidobacterium</taxon>
    </lineage>
</organism>
<dbReference type="Proteomes" id="UP000229095">
    <property type="component" value="Unassembled WGS sequence"/>
</dbReference>
<dbReference type="Pfam" id="PF22013">
    <property type="entry name" value="PG_1098_Fer"/>
    <property type="match status" value="1"/>
</dbReference>
<dbReference type="Gene3D" id="3.40.50.150">
    <property type="entry name" value="Vaccinia Virus protein VP39"/>
    <property type="match status" value="1"/>
</dbReference>
<feature type="domain" description="PG-1098 ferredoxin-like" evidence="2">
    <location>
        <begin position="356"/>
        <end position="399"/>
    </location>
</feature>
<evidence type="ECO:0000313" key="4">
    <source>
        <dbReference type="Proteomes" id="UP000229095"/>
    </source>
</evidence>
<dbReference type="Gene3D" id="1.10.10.1110">
    <property type="entry name" value="Methyltransferase PG1098, N-terminal domain"/>
    <property type="match status" value="1"/>
</dbReference>
<reference evidence="3 4" key="1">
    <citation type="submission" date="2017-10" db="EMBL/GenBank/DDBJ databases">
        <title>Draft genome sequences of strains TRE 1, TRE 9, TRE H and TRI 7, isolated from tamarins, belonging to four potential novel Bifidobacterium species.</title>
        <authorList>
            <person name="Mattarelli P."/>
            <person name="Modesto M."/>
            <person name="Puglisi E."/>
            <person name="Morelli L."/>
            <person name="Spezio C."/>
            <person name="Bonetti A."/>
            <person name="Sandri C."/>
        </authorList>
    </citation>
    <scope>NUCLEOTIDE SEQUENCE [LARGE SCALE GENOMIC DNA]</scope>
    <source>
        <strain evidence="4">TRE1</strain>
    </source>
</reference>
<keyword evidence="3" id="KW-0808">Transferase</keyword>
<dbReference type="InterPro" id="IPR041497">
    <property type="entry name" value="Thump-like"/>
</dbReference>
<evidence type="ECO:0000259" key="2">
    <source>
        <dbReference type="Pfam" id="PF22013"/>
    </source>
</evidence>
<name>A0A2M9HBD3_9BIFI</name>
<dbReference type="GO" id="GO:0008168">
    <property type="term" value="F:methyltransferase activity"/>
    <property type="evidence" value="ECO:0007669"/>
    <property type="project" value="UniProtKB-KW"/>
</dbReference>
<feature type="domain" description="THUMP-like" evidence="1">
    <location>
        <begin position="400"/>
        <end position="470"/>
    </location>
</feature>
<proteinExistence type="predicted"/>
<dbReference type="OrthoDB" id="1000417at2"/>
<dbReference type="InterPro" id="IPR054168">
    <property type="entry name" value="PG_1098_Fer"/>
</dbReference>
<dbReference type="EMBL" id="PEBI01000001">
    <property type="protein sequence ID" value="PJM74107.1"/>
    <property type="molecule type" value="Genomic_DNA"/>
</dbReference>
<keyword evidence="3" id="KW-0489">Methyltransferase</keyword>
<dbReference type="SUPFAM" id="SSF53335">
    <property type="entry name" value="S-adenosyl-L-methionine-dependent methyltransferases"/>
    <property type="match status" value="2"/>
</dbReference>
<evidence type="ECO:0000313" key="3">
    <source>
        <dbReference type="EMBL" id="PJM74107.1"/>
    </source>
</evidence>
<dbReference type="AlphaFoldDB" id="A0A2M9HBD3"/>
<protein>
    <submittedName>
        <fullName evidence="3">SAM-dependent methyltransferase</fullName>
    </submittedName>
</protein>
<gene>
    <name evidence="3" type="ORF">CS006_02920</name>
</gene>
<keyword evidence="4" id="KW-1185">Reference proteome</keyword>
<dbReference type="GO" id="GO:0032259">
    <property type="term" value="P:methylation"/>
    <property type="evidence" value="ECO:0007669"/>
    <property type="project" value="UniProtKB-KW"/>
</dbReference>
<comment type="caution">
    <text evidence="3">The sequence shown here is derived from an EMBL/GenBank/DDBJ whole genome shotgun (WGS) entry which is preliminary data.</text>
</comment>
<sequence length="473" mass="51671">MCPVIYNVGVDISPETREFIRAHRDGDVRDLALHAKAGDGVDMTTALEQIDGWQRARTKLLDWTAHDGIIYPPHISMEQCSSQTTALYKADVARRLMASADPTGNGTTTPFDTAASPADTTLIDLTGGFGVDFSYMARAFSRGIYVERQSHLCEVAEHNMAALGLTSVRVVNADSTKIIVTGAYDADPSVTMIFVDPARRDSHGARTYAIADCTPDVIALEPLLLDRARYVMVKLSPMLDWRKAVHDLGGVEFVREVHIVSTGNECKELLIVLGGSSDEHVGDGDGSDGDGINADNRHIRMYCVNDSNIVEYHIDESGEIIDIGNDDENIDDAENAIADDADSADAGATDDAEYRYLYEPNASIMKAGCFTLIERRYGVRQIGANSHLFVSDRPVTDFPGRAFAVDAVTGMGKRELKTVLAGVTHANIATRNFPMNVAALRRKLKVKDGGSTYIFATTDAERHHVLLITRKMR</sequence>
<dbReference type="InterPro" id="IPR029063">
    <property type="entry name" value="SAM-dependent_MTases_sf"/>
</dbReference>
<accession>A0A2M9HBD3</accession>
<evidence type="ECO:0000259" key="1">
    <source>
        <dbReference type="Pfam" id="PF18096"/>
    </source>
</evidence>